<evidence type="ECO:0000313" key="3">
    <source>
        <dbReference type="Proteomes" id="UP001589867"/>
    </source>
</evidence>
<keyword evidence="3" id="KW-1185">Reference proteome</keyword>
<feature type="region of interest" description="Disordered" evidence="1">
    <location>
        <begin position="150"/>
        <end position="186"/>
    </location>
</feature>
<proteinExistence type="predicted"/>
<dbReference type="RefSeq" id="WP_377245975.1">
    <property type="nucleotide sequence ID" value="NZ_JBHLUH010000005.1"/>
</dbReference>
<accession>A0ABV6LX55</accession>
<name>A0ABV6LX55_9ACTN</name>
<dbReference type="Proteomes" id="UP001589867">
    <property type="component" value="Unassembled WGS sequence"/>
</dbReference>
<gene>
    <name evidence="2" type="ORF">ACFFIA_04850</name>
</gene>
<comment type="caution">
    <text evidence="2">The sequence shown here is derived from an EMBL/GenBank/DDBJ whole genome shotgun (WGS) entry which is preliminary data.</text>
</comment>
<dbReference type="EMBL" id="JBHLUH010000005">
    <property type="protein sequence ID" value="MFC0526981.1"/>
    <property type="molecule type" value="Genomic_DNA"/>
</dbReference>
<protein>
    <recommendedName>
        <fullName evidence="4">HSP18 transcriptional regulator</fullName>
    </recommendedName>
</protein>
<sequence length="186" mass="20188">MAESIGDRALAALATLHELRELLDEWEPQLIEVARASGLSWAQLAPTLGVASRQAAEKRYLRLRRADSEEAGTTQDQRVQAVRDRRAGDRAATAWARTHGADLRQLAGQVSGLTDLGEQAQPSLDRLHDALGSEEPEALVPLLAATHEHLPNGHSGLADRVAEISRASAQARQHGEQSRRRTHPSG</sequence>
<evidence type="ECO:0000313" key="2">
    <source>
        <dbReference type="EMBL" id="MFC0526981.1"/>
    </source>
</evidence>
<evidence type="ECO:0000256" key="1">
    <source>
        <dbReference type="SAM" id="MobiDB-lite"/>
    </source>
</evidence>
<organism evidence="2 3">
    <name type="scientific">Phytohabitans kaempferiae</name>
    <dbReference type="NCBI Taxonomy" id="1620943"/>
    <lineage>
        <taxon>Bacteria</taxon>
        <taxon>Bacillati</taxon>
        <taxon>Actinomycetota</taxon>
        <taxon>Actinomycetes</taxon>
        <taxon>Micromonosporales</taxon>
        <taxon>Micromonosporaceae</taxon>
    </lineage>
</organism>
<evidence type="ECO:0008006" key="4">
    <source>
        <dbReference type="Google" id="ProtNLM"/>
    </source>
</evidence>
<reference evidence="2 3" key="1">
    <citation type="submission" date="2024-09" db="EMBL/GenBank/DDBJ databases">
        <authorList>
            <person name="Sun Q."/>
            <person name="Mori K."/>
        </authorList>
    </citation>
    <scope>NUCLEOTIDE SEQUENCE [LARGE SCALE GENOMIC DNA]</scope>
    <source>
        <strain evidence="2 3">TBRC 3947</strain>
    </source>
</reference>